<dbReference type="Proteomes" id="UP001164746">
    <property type="component" value="Chromosome 12"/>
</dbReference>
<organism evidence="1 2">
    <name type="scientific">Mya arenaria</name>
    <name type="common">Soft-shell clam</name>
    <dbReference type="NCBI Taxonomy" id="6604"/>
    <lineage>
        <taxon>Eukaryota</taxon>
        <taxon>Metazoa</taxon>
        <taxon>Spiralia</taxon>
        <taxon>Lophotrochozoa</taxon>
        <taxon>Mollusca</taxon>
        <taxon>Bivalvia</taxon>
        <taxon>Autobranchia</taxon>
        <taxon>Heteroconchia</taxon>
        <taxon>Euheterodonta</taxon>
        <taxon>Imparidentia</taxon>
        <taxon>Neoheterodontei</taxon>
        <taxon>Myida</taxon>
        <taxon>Myoidea</taxon>
        <taxon>Myidae</taxon>
        <taxon>Mya</taxon>
    </lineage>
</organism>
<keyword evidence="2" id="KW-1185">Reference proteome</keyword>
<protein>
    <submittedName>
        <fullName evidence="1">Uncharacterized protein</fullName>
    </submittedName>
</protein>
<gene>
    <name evidence="1" type="ORF">MAR_015988</name>
</gene>
<reference evidence="1" key="1">
    <citation type="submission" date="2022-11" db="EMBL/GenBank/DDBJ databases">
        <title>Centuries of genome instability and evolution in soft-shell clam transmissible cancer (bioRxiv).</title>
        <authorList>
            <person name="Hart S.F.M."/>
            <person name="Yonemitsu M.A."/>
            <person name="Giersch R.M."/>
            <person name="Beal B.F."/>
            <person name="Arriagada G."/>
            <person name="Davis B.W."/>
            <person name="Ostrander E.A."/>
            <person name="Goff S.P."/>
            <person name="Metzger M.J."/>
        </authorList>
    </citation>
    <scope>NUCLEOTIDE SEQUENCE</scope>
    <source>
        <strain evidence="1">MELC-2E11</strain>
        <tissue evidence="1">Siphon/mantle</tissue>
    </source>
</reference>
<sequence>MYLADSHQDIETSAVPDVLGVPGLSPTLAKEVYVPHVMFARACSKNPMKRGAAMALKLADIKPISLPSPDMEIFLQTADPRCIDSGDDSLYVTLVMLLMEHRI</sequence>
<proteinExistence type="predicted"/>
<accession>A0ABY7FLH0</accession>
<evidence type="ECO:0000313" key="2">
    <source>
        <dbReference type="Proteomes" id="UP001164746"/>
    </source>
</evidence>
<dbReference type="EMBL" id="CP111023">
    <property type="protein sequence ID" value="WAR22014.1"/>
    <property type="molecule type" value="Genomic_DNA"/>
</dbReference>
<evidence type="ECO:0000313" key="1">
    <source>
        <dbReference type="EMBL" id="WAR22014.1"/>
    </source>
</evidence>
<name>A0ABY7FLH0_MYAAR</name>